<dbReference type="Proteomes" id="UP000065807">
    <property type="component" value="Chromosome"/>
</dbReference>
<reference evidence="2" key="1">
    <citation type="submission" date="2015-07" db="EMBL/GenBank/DDBJ databases">
        <title>Complete genome sequence and phylogenetic analysis of Limnochorda pilosa.</title>
        <authorList>
            <person name="Watanabe M."/>
            <person name="Kojima H."/>
            <person name="Fukui M."/>
        </authorList>
    </citation>
    <scope>NUCLEOTIDE SEQUENCE [LARGE SCALE GENOMIC DNA]</scope>
    <source>
        <strain evidence="2">HC45</strain>
    </source>
</reference>
<accession>A0A0K2SKP4</accession>
<evidence type="ECO:0000313" key="1">
    <source>
        <dbReference type="EMBL" id="BAS27673.1"/>
    </source>
</evidence>
<organism evidence="1 2">
    <name type="scientific">Limnochorda pilosa</name>
    <dbReference type="NCBI Taxonomy" id="1555112"/>
    <lineage>
        <taxon>Bacteria</taxon>
        <taxon>Bacillati</taxon>
        <taxon>Bacillota</taxon>
        <taxon>Limnochordia</taxon>
        <taxon>Limnochordales</taxon>
        <taxon>Limnochordaceae</taxon>
        <taxon>Limnochorda</taxon>
    </lineage>
</organism>
<proteinExistence type="predicted"/>
<dbReference type="EMBL" id="AP014924">
    <property type="protein sequence ID" value="BAS27673.1"/>
    <property type="molecule type" value="Genomic_DNA"/>
</dbReference>
<dbReference type="Gene3D" id="3.10.20.30">
    <property type="match status" value="1"/>
</dbReference>
<dbReference type="RefSeq" id="WP_068136861.1">
    <property type="nucleotide sequence ID" value="NZ_AP014924.1"/>
</dbReference>
<dbReference type="OrthoDB" id="6894792at2"/>
<sequence>MIRVHLPRGLVELYGRPATVDVEASTPMEALEGLEREQPGIMDRLCERPGVLRPYVLLFVDGERWTDLDAHLPDEGEMHIVGALAGG</sequence>
<dbReference type="KEGG" id="lpil:LIP_1829"/>
<dbReference type="STRING" id="1555112.LIP_1829"/>
<dbReference type="SUPFAM" id="SSF54285">
    <property type="entry name" value="MoaD/ThiS"/>
    <property type="match status" value="1"/>
</dbReference>
<name>A0A0K2SKP4_LIMPI</name>
<gene>
    <name evidence="1" type="ORF">LIP_1829</name>
</gene>
<dbReference type="InterPro" id="IPR016155">
    <property type="entry name" value="Mopterin_synth/thiamin_S_b"/>
</dbReference>
<reference evidence="2" key="2">
    <citation type="journal article" date="2016" name="Int. J. Syst. Evol. Microbiol.">
        <title>Complete genome sequence and cell structure of Limnochorda pilosa, a Gram-negative spore-former within the phylum Firmicutes.</title>
        <authorList>
            <person name="Watanabe M."/>
            <person name="Kojima H."/>
            <person name="Fukui M."/>
        </authorList>
    </citation>
    <scope>NUCLEOTIDE SEQUENCE [LARGE SCALE GENOMIC DNA]</scope>
    <source>
        <strain evidence="2">HC45</strain>
    </source>
</reference>
<protein>
    <submittedName>
        <fullName evidence="1">Chemotaxis protein CheV</fullName>
    </submittedName>
</protein>
<dbReference type="InterPro" id="IPR012675">
    <property type="entry name" value="Beta-grasp_dom_sf"/>
</dbReference>
<dbReference type="AlphaFoldDB" id="A0A0K2SKP4"/>
<dbReference type="PATRIC" id="fig|1555112.3.peg.1861"/>
<evidence type="ECO:0000313" key="2">
    <source>
        <dbReference type="Proteomes" id="UP000065807"/>
    </source>
</evidence>
<keyword evidence="2" id="KW-1185">Reference proteome</keyword>